<reference evidence="1" key="1">
    <citation type="submission" date="2021-01" db="EMBL/GenBank/DDBJ databases">
        <authorList>
            <consortium name="Genoscope - CEA"/>
            <person name="William W."/>
        </authorList>
    </citation>
    <scope>NUCLEOTIDE SEQUENCE</scope>
</reference>
<protein>
    <submittedName>
        <fullName evidence="1">Uncharacterized protein</fullName>
    </submittedName>
</protein>
<organism evidence="1 2">
    <name type="scientific">Paramecium pentaurelia</name>
    <dbReference type="NCBI Taxonomy" id="43138"/>
    <lineage>
        <taxon>Eukaryota</taxon>
        <taxon>Sar</taxon>
        <taxon>Alveolata</taxon>
        <taxon>Ciliophora</taxon>
        <taxon>Intramacronucleata</taxon>
        <taxon>Oligohymenophorea</taxon>
        <taxon>Peniculida</taxon>
        <taxon>Parameciidae</taxon>
        <taxon>Paramecium</taxon>
    </lineage>
</organism>
<name>A0A8S1V3X2_9CILI</name>
<gene>
    <name evidence="1" type="ORF">PPENT_87.1.T0560105</name>
</gene>
<dbReference type="AlphaFoldDB" id="A0A8S1V3X2"/>
<comment type="caution">
    <text evidence="1">The sequence shown here is derived from an EMBL/GenBank/DDBJ whole genome shotgun (WGS) entry which is preliminary data.</text>
</comment>
<evidence type="ECO:0000313" key="1">
    <source>
        <dbReference type="EMBL" id="CAD8172138.1"/>
    </source>
</evidence>
<keyword evidence="2" id="KW-1185">Reference proteome</keyword>
<dbReference type="EMBL" id="CAJJDO010000056">
    <property type="protein sequence ID" value="CAD8172138.1"/>
    <property type="molecule type" value="Genomic_DNA"/>
</dbReference>
<proteinExistence type="predicted"/>
<accession>A0A8S1V3X2</accession>
<evidence type="ECO:0000313" key="2">
    <source>
        <dbReference type="Proteomes" id="UP000689195"/>
    </source>
</evidence>
<sequence>MMTPPVPMFDSKLENLSKPRTVPIKGKISLSCQMKQQKVCEIMHISFCFSKNCDLLSADVSKQKILTFKFNKLEDQILSNEALDVPMIENLVRRARWIYSVKVFLPQIPAQQKLTQGQVKKPKRNKSSIEIVRMPHILNNVKFYLFQLL</sequence>
<dbReference type="Proteomes" id="UP000689195">
    <property type="component" value="Unassembled WGS sequence"/>
</dbReference>